<accession>A0A0R2D6F0</accession>
<reference evidence="1 2" key="1">
    <citation type="journal article" date="2015" name="Genome Announc.">
        <title>Expanding the biotechnology potential of lactobacilli through comparative genomics of 213 strains and associated genera.</title>
        <authorList>
            <person name="Sun Z."/>
            <person name="Harris H.M."/>
            <person name="McCann A."/>
            <person name="Guo C."/>
            <person name="Argimon S."/>
            <person name="Zhang W."/>
            <person name="Yang X."/>
            <person name="Jeffery I.B."/>
            <person name="Cooney J.C."/>
            <person name="Kagawa T.F."/>
            <person name="Liu W."/>
            <person name="Song Y."/>
            <person name="Salvetti E."/>
            <person name="Wrobel A."/>
            <person name="Rasinkangas P."/>
            <person name="Parkhill J."/>
            <person name="Rea M.C."/>
            <person name="O'Sullivan O."/>
            <person name="Ritari J."/>
            <person name="Douillard F.P."/>
            <person name="Paul Ross R."/>
            <person name="Yang R."/>
            <person name="Briner A.E."/>
            <person name="Felis G.E."/>
            <person name="de Vos W.M."/>
            <person name="Barrangou R."/>
            <person name="Klaenhammer T.R."/>
            <person name="Caufield P.W."/>
            <person name="Cui Y."/>
            <person name="Zhang H."/>
            <person name="O'Toole P.W."/>
        </authorList>
    </citation>
    <scope>NUCLEOTIDE SEQUENCE [LARGE SCALE GENOMIC DNA]</scope>
    <source>
        <strain evidence="1 2">DSM 21051</strain>
    </source>
</reference>
<evidence type="ECO:0000313" key="2">
    <source>
        <dbReference type="Proteomes" id="UP000051015"/>
    </source>
</evidence>
<sequence>MKTPELADLVELTREAQDGKKFEVGKNTYFVDGDGLPTLVKDPGVPERTVAVHTLDGLIEFIKYEETKFDGLRLRVDGPTKVYYETGLDKFGRRPIIAKAVFDAPAFNYGEWYDSEEMNIELQSKFVQNDDRDTVLKVIGNLREEGVTQANDDGVSQKVQINSGVATVANVKVPNPVTLKPYATFLEVDQPERKFIFRMHEGMQSGFFEADGGLWKLVAAKKIKEYLEDQLAKAEKDIPVIA</sequence>
<dbReference type="Proteomes" id="UP000051015">
    <property type="component" value="Unassembled WGS sequence"/>
</dbReference>
<dbReference type="STRING" id="1423725.FC19_GL001455"/>
<dbReference type="RefSeq" id="WP_057876415.1">
    <property type="nucleotide sequence ID" value="NZ_AYZD01000018.1"/>
</dbReference>
<evidence type="ECO:0000313" key="1">
    <source>
        <dbReference type="EMBL" id="KRM95974.1"/>
    </source>
</evidence>
<dbReference type="OrthoDB" id="5432268at2"/>
<dbReference type="EMBL" id="AYZD01000018">
    <property type="protein sequence ID" value="KRM95974.1"/>
    <property type="molecule type" value="Genomic_DNA"/>
</dbReference>
<keyword evidence="2" id="KW-1185">Reference proteome</keyword>
<comment type="caution">
    <text evidence="1">The sequence shown here is derived from an EMBL/GenBank/DDBJ whole genome shotgun (WGS) entry which is preliminary data.</text>
</comment>
<proteinExistence type="predicted"/>
<name>A0A0R2D6F0_9LACO</name>
<protein>
    <submittedName>
        <fullName evidence="1">Phage protein</fullName>
    </submittedName>
</protein>
<dbReference type="PATRIC" id="fig|1423725.3.peg.1496"/>
<organism evidence="1 2">
    <name type="scientific">Liquorilactobacillus aquaticus DSM 21051</name>
    <dbReference type="NCBI Taxonomy" id="1423725"/>
    <lineage>
        <taxon>Bacteria</taxon>
        <taxon>Bacillati</taxon>
        <taxon>Bacillota</taxon>
        <taxon>Bacilli</taxon>
        <taxon>Lactobacillales</taxon>
        <taxon>Lactobacillaceae</taxon>
        <taxon>Liquorilactobacillus</taxon>
    </lineage>
</organism>
<gene>
    <name evidence="1" type="ORF">FC19_GL001455</name>
</gene>
<dbReference type="AlphaFoldDB" id="A0A0R2D6F0"/>